<dbReference type="EMBL" id="BLXT01007141">
    <property type="protein sequence ID" value="GFO36811.1"/>
    <property type="molecule type" value="Genomic_DNA"/>
</dbReference>
<name>A0AAV4CYK0_9GAST</name>
<organism evidence="1 2">
    <name type="scientific">Plakobranchus ocellatus</name>
    <dbReference type="NCBI Taxonomy" id="259542"/>
    <lineage>
        <taxon>Eukaryota</taxon>
        <taxon>Metazoa</taxon>
        <taxon>Spiralia</taxon>
        <taxon>Lophotrochozoa</taxon>
        <taxon>Mollusca</taxon>
        <taxon>Gastropoda</taxon>
        <taxon>Heterobranchia</taxon>
        <taxon>Euthyneura</taxon>
        <taxon>Panpulmonata</taxon>
        <taxon>Sacoglossa</taxon>
        <taxon>Placobranchoidea</taxon>
        <taxon>Plakobranchidae</taxon>
        <taxon>Plakobranchus</taxon>
    </lineage>
</organism>
<reference evidence="1 2" key="1">
    <citation type="journal article" date="2021" name="Elife">
        <title>Chloroplast acquisition without the gene transfer in kleptoplastic sea slugs, Plakobranchus ocellatus.</title>
        <authorList>
            <person name="Maeda T."/>
            <person name="Takahashi S."/>
            <person name="Yoshida T."/>
            <person name="Shimamura S."/>
            <person name="Takaki Y."/>
            <person name="Nagai Y."/>
            <person name="Toyoda A."/>
            <person name="Suzuki Y."/>
            <person name="Arimoto A."/>
            <person name="Ishii H."/>
            <person name="Satoh N."/>
            <person name="Nishiyama T."/>
            <person name="Hasebe M."/>
            <person name="Maruyama T."/>
            <person name="Minagawa J."/>
            <person name="Obokata J."/>
            <person name="Shigenobu S."/>
        </authorList>
    </citation>
    <scope>NUCLEOTIDE SEQUENCE [LARGE SCALE GENOMIC DNA]</scope>
</reference>
<gene>
    <name evidence="1" type="ORF">PoB_006331600</name>
</gene>
<evidence type="ECO:0008006" key="3">
    <source>
        <dbReference type="Google" id="ProtNLM"/>
    </source>
</evidence>
<proteinExistence type="predicted"/>
<dbReference type="AlphaFoldDB" id="A0AAV4CYK0"/>
<keyword evidence="2" id="KW-1185">Reference proteome</keyword>
<evidence type="ECO:0000313" key="2">
    <source>
        <dbReference type="Proteomes" id="UP000735302"/>
    </source>
</evidence>
<sequence length="140" mass="16118">MVNKCKILNCKGNYNEQASTPRSSSQVKKFPEAEGNCLLQSQNVKILKSIEKNSSPAADIGLRIMKRAHFQLQYEASGRGKSRQQCLTHDTKRVLVQTIPTLSANCWHLLTNARFKFVPLRKMHNDRIEAEFLYIRNRLE</sequence>
<evidence type="ECO:0000313" key="1">
    <source>
        <dbReference type="EMBL" id="GFO36811.1"/>
    </source>
</evidence>
<protein>
    <recommendedName>
        <fullName evidence="3">Transposase</fullName>
    </recommendedName>
</protein>
<comment type="caution">
    <text evidence="1">The sequence shown here is derived from an EMBL/GenBank/DDBJ whole genome shotgun (WGS) entry which is preliminary data.</text>
</comment>
<accession>A0AAV4CYK0</accession>
<dbReference type="Proteomes" id="UP000735302">
    <property type="component" value="Unassembled WGS sequence"/>
</dbReference>